<sequence length="1263" mass="138791">MSVWSVVWLVLLAVLFLCLLLAVAWWLRREADPARRSFRGAVRRFERETGAEGRYQLPWVLALGERTRTVETLCQALHLTCDGEANWFGRWWYGVDGAVLVAPEDMFTHPDGALTALSGWRRLLGALLRSRGKRPLDALVWVVSAEKLWSESMSVSAGLAASRKFADLQQRLGLSLPVYLVVTGAERVPGFVELAQALPADARDAMLGWSSPYLASAAYQPEWVEEALEQVRRTVEETVAEIGALGGEVASELYLLPRRLMEARGNLQALCDPVFRGNALGEAPLLRGIYFTGERGGADEPSEPEPFFAGRLLRLRVLAEQGLAQAIPRILRLRRRWQRWTLLGAGVVAALWLAGMAWFWQQAVGRIELLKEQRQVLALESGSEQADGGEALTAQRIRVLWQAMERMPARRFATLLFPSSLFSSLDGRVEATLRHAMRIIVMQPVQHRLLRDAGDLARIEDEDGADVDQEGYPETWPEYQLAEQLVGEAGRLERQVEQFNRAARNPLSAPEEALGLANALFELNLRPLPAGARENLGRALADGEAPLAEPISLKRIKPVVSGHFEALMQSWYSKLYTSQNFRNDIAQLERQLQLLDNRQLDGADKLKQLSNSIDRLQKLIVSINSAWGRASGHDLVPGYSALMEKAARSGLIGADVVTQVEDAGIAARQEFHKRWLSDAAPTSALLTQQASGGIELQKSLTQLKTALDAFMAQPFSVDGDRLSSLAGMDAARLAAALRDYADYQKYLGGAGMALPFEYRGETVAQLNAVVARSMRGELARRASLTASPQPETGFEAMSRDMPALLAAFDDLGQPDIRDEVARAMDQRALASLRQAERRLQSLEAYRPTQGSFDWWDGTRNAGFHAFRVGNAGELKQYLSGQLEQVAALAQGQSAGLAWLGPRQGTQAVDDQALIQRWLDLATELRRYREKAVDSAPAVLETLIGHDLNEMDVGNCRGVLDLTARPAGGTFFADRAQALLKMADSRCDALRLQGGAEAYRRLAAYFNQHLANRFPFSPRSDAADAAPEQVAAFLRLVDDKAALAAAGLQDLKSPQAPAARRFIESIQAARVWLGPLFVRENGGPWQGVDVGVSWRTDREREKGADQVIEWTLASPALKVTYPGGAARWHWSVGQPVTLTLRWAKDAPQSPLYDPMQPGLSVFERIASWSYDGPWSLLRMMRDNRVGAALSESGESGDIPLMLSLPVHNPGGGNAAARMFLRLTLSATGGKTSFGASNLPYRAPASPFRAAERTEAGLSGQRDGG</sequence>
<keyword evidence="6" id="KW-1185">Reference proteome</keyword>
<evidence type="ECO:0000313" key="6">
    <source>
        <dbReference type="Proteomes" id="UP000322079"/>
    </source>
</evidence>
<dbReference type="KEGG" id="chrm:FYK34_10465"/>
<evidence type="ECO:0000259" key="4">
    <source>
        <dbReference type="Pfam" id="PF14331"/>
    </source>
</evidence>
<keyword evidence="3" id="KW-1133">Transmembrane helix</keyword>
<dbReference type="RefSeq" id="WP_149296303.1">
    <property type="nucleotide sequence ID" value="NZ_CP043473.1"/>
</dbReference>
<dbReference type="AlphaFoldDB" id="A0A5C1DJN7"/>
<gene>
    <name evidence="5" type="ORF">FYK34_10465</name>
</gene>
<proteinExistence type="predicted"/>
<dbReference type="InterPro" id="IPR025743">
    <property type="entry name" value="TssM1_N"/>
</dbReference>
<dbReference type="Proteomes" id="UP000322079">
    <property type="component" value="Chromosome"/>
</dbReference>
<dbReference type="PANTHER" id="PTHR36153:SF1">
    <property type="entry name" value="TYPE VI SECRETION SYSTEM COMPONENT TSSM1"/>
    <property type="match status" value="1"/>
</dbReference>
<feature type="domain" description="Type VI secretion system component TssM1 N-terminal" evidence="4">
    <location>
        <begin position="119"/>
        <end position="344"/>
    </location>
</feature>
<evidence type="ECO:0000256" key="3">
    <source>
        <dbReference type="SAM" id="Phobius"/>
    </source>
</evidence>
<protein>
    <recommendedName>
        <fullName evidence="4">Type VI secretion system component TssM1 N-terminal domain-containing protein</fullName>
    </recommendedName>
</protein>
<accession>A0A5C1DJN7</accession>
<keyword evidence="3" id="KW-0812">Transmembrane</keyword>
<feature type="region of interest" description="Disordered" evidence="2">
    <location>
        <begin position="1243"/>
        <end position="1263"/>
    </location>
</feature>
<evidence type="ECO:0000256" key="1">
    <source>
        <dbReference type="SAM" id="Coils"/>
    </source>
</evidence>
<feature type="transmembrane region" description="Helical" evidence="3">
    <location>
        <begin position="340"/>
        <end position="360"/>
    </location>
</feature>
<organism evidence="5 6">
    <name type="scientific">Chromobacterium paludis</name>
    <dbReference type="NCBI Taxonomy" id="2605945"/>
    <lineage>
        <taxon>Bacteria</taxon>
        <taxon>Pseudomonadati</taxon>
        <taxon>Pseudomonadota</taxon>
        <taxon>Betaproteobacteria</taxon>
        <taxon>Neisseriales</taxon>
        <taxon>Chromobacteriaceae</taxon>
        <taxon>Chromobacterium</taxon>
    </lineage>
</organism>
<name>A0A5C1DJN7_9NEIS</name>
<feature type="coiled-coil region" evidence="1">
    <location>
        <begin position="578"/>
        <end position="626"/>
    </location>
</feature>
<reference evidence="5 6" key="1">
    <citation type="submission" date="2019-08" db="EMBL/GenBank/DDBJ databases">
        <title>Chromobacterium paludis, a novel bacterium isolated from a Maryland marsh pond.</title>
        <authorList>
            <person name="Blackburn M.B."/>
            <person name="Gundersen-Rindal D.E."/>
        </authorList>
    </citation>
    <scope>NUCLEOTIDE SEQUENCE [LARGE SCALE GENOMIC DNA]</scope>
    <source>
        <strain evidence="6">IIBBL 257-1</strain>
    </source>
</reference>
<dbReference type="InterPro" id="IPR053156">
    <property type="entry name" value="T6SS_TssM-like"/>
</dbReference>
<evidence type="ECO:0000256" key="2">
    <source>
        <dbReference type="SAM" id="MobiDB-lite"/>
    </source>
</evidence>
<evidence type="ECO:0000313" key="5">
    <source>
        <dbReference type="EMBL" id="QEL55948.1"/>
    </source>
</evidence>
<dbReference type="EMBL" id="CP043473">
    <property type="protein sequence ID" value="QEL55948.1"/>
    <property type="molecule type" value="Genomic_DNA"/>
</dbReference>
<feature type="transmembrane region" description="Helical" evidence="3">
    <location>
        <begin position="6"/>
        <end position="27"/>
    </location>
</feature>
<keyword evidence="1" id="KW-0175">Coiled coil</keyword>
<keyword evidence="3" id="KW-0472">Membrane</keyword>
<dbReference type="PANTHER" id="PTHR36153">
    <property type="entry name" value="INNER MEMBRANE PROTEIN-RELATED"/>
    <property type="match status" value="1"/>
</dbReference>
<dbReference type="Pfam" id="PF14331">
    <property type="entry name" value="IcmF-related_N"/>
    <property type="match status" value="1"/>
</dbReference>